<reference evidence="17 18" key="1">
    <citation type="submission" date="2020-02" db="EMBL/GenBank/DDBJ databases">
        <authorList>
            <person name="Zheng R.K."/>
            <person name="Sun C.M."/>
        </authorList>
    </citation>
    <scope>NUCLEOTIDE SEQUENCE [LARGE SCALE GENOMIC DNA]</scope>
    <source>
        <strain evidence="18">rifampicinis</strain>
    </source>
</reference>
<comment type="pathway">
    <text evidence="3 15">Purine metabolism; IMP biosynthesis via salvage pathway; IMP from hypoxanthine: step 1/1.</text>
</comment>
<keyword evidence="11 15" id="KW-0547">Nucleotide-binding</keyword>
<evidence type="ECO:0000256" key="1">
    <source>
        <dbReference type="ARBA" id="ARBA00001946"/>
    </source>
</evidence>
<dbReference type="KEGG" id="pmet:G4Y79_13440"/>
<comment type="catalytic activity">
    <reaction evidence="14">
        <text>IMP + diphosphate = hypoxanthine + 5-phospho-alpha-D-ribose 1-diphosphate</text>
        <dbReference type="Rhea" id="RHEA:17973"/>
        <dbReference type="ChEBI" id="CHEBI:17368"/>
        <dbReference type="ChEBI" id="CHEBI:33019"/>
        <dbReference type="ChEBI" id="CHEBI:58017"/>
        <dbReference type="ChEBI" id="CHEBI:58053"/>
        <dbReference type="EC" id="2.4.2.8"/>
    </reaction>
    <physiologicalReaction direction="right-to-left" evidence="14">
        <dbReference type="Rhea" id="RHEA:17975"/>
    </physiologicalReaction>
</comment>
<evidence type="ECO:0000256" key="11">
    <source>
        <dbReference type="ARBA" id="ARBA00022741"/>
    </source>
</evidence>
<dbReference type="EC" id="2.4.2.8" evidence="15"/>
<comment type="pathway">
    <text evidence="4">Purine metabolism; GMP biosynthesis via salvage pathway; GMP from guanine: step 1/1.</text>
</comment>
<dbReference type="AlphaFoldDB" id="A0A7S8IBQ3"/>
<comment type="cofactor">
    <cofactor evidence="1 15">
        <name>Mg(2+)</name>
        <dbReference type="ChEBI" id="CHEBI:18420"/>
    </cofactor>
</comment>
<evidence type="ECO:0000256" key="7">
    <source>
        <dbReference type="ARBA" id="ARBA00022676"/>
    </source>
</evidence>
<sequence>MAQNYQTFLKEVLIDENTLQARIVELGKQISADYADCDDLLLLCILKGGVMFLCDLARHIEVPHAMDFMAASSYGIGARATTGSVRIDMDITVPVKDRHVLIVEDIIDSGYTLSFVMDTLKVRNPASLKLCTLLNKASRREVDIMVDYVGFEIENKFVFGYGLDLDEKYRNLPFIGVVDEDALKNDA</sequence>
<dbReference type="GO" id="GO:0005829">
    <property type="term" value="C:cytosol"/>
    <property type="evidence" value="ECO:0007669"/>
    <property type="project" value="TreeGrafter"/>
</dbReference>
<keyword evidence="12 15" id="KW-0460">Magnesium</keyword>
<dbReference type="GO" id="GO:0006178">
    <property type="term" value="P:guanine salvage"/>
    <property type="evidence" value="ECO:0007669"/>
    <property type="project" value="TreeGrafter"/>
</dbReference>
<comment type="catalytic activity">
    <reaction evidence="13">
        <text>GMP + diphosphate = guanine + 5-phospho-alpha-D-ribose 1-diphosphate</text>
        <dbReference type="Rhea" id="RHEA:25424"/>
        <dbReference type="ChEBI" id="CHEBI:16235"/>
        <dbReference type="ChEBI" id="CHEBI:33019"/>
        <dbReference type="ChEBI" id="CHEBI:58017"/>
        <dbReference type="ChEBI" id="CHEBI:58115"/>
        <dbReference type="EC" id="2.4.2.8"/>
    </reaction>
    <physiologicalReaction direction="right-to-left" evidence="13">
        <dbReference type="Rhea" id="RHEA:25426"/>
    </physiologicalReaction>
</comment>
<name>A0A7S8IBQ3_9CHLR</name>
<keyword evidence="18" id="KW-1185">Reference proteome</keyword>
<dbReference type="Gene3D" id="3.40.50.2020">
    <property type="match status" value="1"/>
</dbReference>
<dbReference type="GO" id="GO:0004422">
    <property type="term" value="F:hypoxanthine phosphoribosyltransferase activity"/>
    <property type="evidence" value="ECO:0007669"/>
    <property type="project" value="InterPro"/>
</dbReference>
<protein>
    <recommendedName>
        <fullName evidence="15">Hypoxanthine phosphoribosyltransferase</fullName>
        <ecNumber evidence="15">2.4.2.8</ecNumber>
    </recommendedName>
</protein>
<dbReference type="GO" id="GO:0006166">
    <property type="term" value="P:purine ribonucleoside salvage"/>
    <property type="evidence" value="ECO:0007669"/>
    <property type="project" value="UniProtKB-KW"/>
</dbReference>
<evidence type="ECO:0000256" key="3">
    <source>
        <dbReference type="ARBA" id="ARBA00004669"/>
    </source>
</evidence>
<dbReference type="PANTHER" id="PTHR43340:SF1">
    <property type="entry name" value="HYPOXANTHINE PHOSPHORIBOSYLTRANSFERASE"/>
    <property type="match status" value="1"/>
</dbReference>
<dbReference type="SUPFAM" id="SSF53271">
    <property type="entry name" value="PRTase-like"/>
    <property type="match status" value="1"/>
</dbReference>
<dbReference type="UniPathway" id="UPA00591">
    <property type="reaction ID" value="UER00648"/>
</dbReference>
<dbReference type="InterPro" id="IPR029057">
    <property type="entry name" value="PRTase-like"/>
</dbReference>
<evidence type="ECO:0000256" key="13">
    <source>
        <dbReference type="ARBA" id="ARBA00048811"/>
    </source>
</evidence>
<evidence type="ECO:0000256" key="10">
    <source>
        <dbReference type="ARBA" id="ARBA00022726"/>
    </source>
</evidence>
<dbReference type="GO" id="GO:0052657">
    <property type="term" value="F:guanine phosphoribosyltransferase activity"/>
    <property type="evidence" value="ECO:0007669"/>
    <property type="project" value="UniProtKB-ARBA"/>
</dbReference>
<proteinExistence type="inferred from homology"/>
<dbReference type="InterPro" id="IPR050408">
    <property type="entry name" value="HGPRT"/>
</dbReference>
<evidence type="ECO:0000256" key="12">
    <source>
        <dbReference type="ARBA" id="ARBA00022842"/>
    </source>
</evidence>
<evidence type="ECO:0000256" key="5">
    <source>
        <dbReference type="ARBA" id="ARBA00008391"/>
    </source>
</evidence>
<dbReference type="RefSeq" id="WP_195168790.1">
    <property type="nucleotide sequence ID" value="NZ_CP062983.1"/>
</dbReference>
<dbReference type="GO" id="GO:0000287">
    <property type="term" value="F:magnesium ion binding"/>
    <property type="evidence" value="ECO:0007669"/>
    <property type="project" value="TreeGrafter"/>
</dbReference>
<dbReference type="GO" id="GO:0032263">
    <property type="term" value="P:GMP salvage"/>
    <property type="evidence" value="ECO:0007669"/>
    <property type="project" value="TreeGrafter"/>
</dbReference>
<dbReference type="FunFam" id="3.40.50.2020:FF:000006">
    <property type="entry name" value="Hypoxanthine phosphoribosyltransferase"/>
    <property type="match status" value="1"/>
</dbReference>
<keyword evidence="6 15" id="KW-0963">Cytoplasm</keyword>
<evidence type="ECO:0000256" key="2">
    <source>
        <dbReference type="ARBA" id="ARBA00004496"/>
    </source>
</evidence>
<evidence type="ECO:0000313" key="18">
    <source>
        <dbReference type="Proteomes" id="UP000594468"/>
    </source>
</evidence>
<evidence type="ECO:0000256" key="6">
    <source>
        <dbReference type="ARBA" id="ARBA00022490"/>
    </source>
</evidence>
<keyword evidence="8 15" id="KW-0808">Transferase</keyword>
<dbReference type="EMBL" id="CP062983">
    <property type="protein sequence ID" value="QPC80715.1"/>
    <property type="molecule type" value="Genomic_DNA"/>
</dbReference>
<dbReference type="PANTHER" id="PTHR43340">
    <property type="entry name" value="HYPOXANTHINE-GUANINE PHOSPHORIBOSYLTRANSFERASE"/>
    <property type="match status" value="1"/>
</dbReference>
<dbReference type="GO" id="GO:0000166">
    <property type="term" value="F:nucleotide binding"/>
    <property type="evidence" value="ECO:0007669"/>
    <property type="project" value="UniProtKB-KW"/>
</dbReference>
<dbReference type="Proteomes" id="UP000594468">
    <property type="component" value="Chromosome"/>
</dbReference>
<comment type="similarity">
    <text evidence="5 15">Belongs to the purine/pyrimidine phosphoribosyltransferase family.</text>
</comment>
<keyword evidence="10 15" id="KW-0660">Purine salvage</keyword>
<dbReference type="NCBIfam" id="TIGR01203">
    <property type="entry name" value="HGPRTase"/>
    <property type="match status" value="1"/>
</dbReference>
<keyword evidence="7 15" id="KW-0328">Glycosyltransferase</keyword>
<keyword evidence="9 15" id="KW-0479">Metal-binding</keyword>
<evidence type="ECO:0000259" key="16">
    <source>
        <dbReference type="Pfam" id="PF00156"/>
    </source>
</evidence>
<evidence type="ECO:0000256" key="9">
    <source>
        <dbReference type="ARBA" id="ARBA00022723"/>
    </source>
</evidence>
<evidence type="ECO:0000256" key="15">
    <source>
        <dbReference type="RuleBase" id="RU364099"/>
    </source>
</evidence>
<dbReference type="GO" id="GO:0046100">
    <property type="term" value="P:hypoxanthine metabolic process"/>
    <property type="evidence" value="ECO:0007669"/>
    <property type="project" value="TreeGrafter"/>
</dbReference>
<evidence type="ECO:0000256" key="8">
    <source>
        <dbReference type="ARBA" id="ARBA00022679"/>
    </source>
</evidence>
<dbReference type="InterPro" id="IPR005904">
    <property type="entry name" value="Hxn_phspho_trans"/>
</dbReference>
<dbReference type="InterPro" id="IPR000836">
    <property type="entry name" value="PRTase_dom"/>
</dbReference>
<dbReference type="GO" id="GO:0032264">
    <property type="term" value="P:IMP salvage"/>
    <property type="evidence" value="ECO:0007669"/>
    <property type="project" value="UniProtKB-UniPathway"/>
</dbReference>
<feature type="domain" description="Phosphoribosyltransferase" evidence="16">
    <location>
        <begin position="22"/>
        <end position="164"/>
    </location>
</feature>
<dbReference type="CDD" id="cd06223">
    <property type="entry name" value="PRTases_typeI"/>
    <property type="match status" value="1"/>
</dbReference>
<evidence type="ECO:0000256" key="14">
    <source>
        <dbReference type="ARBA" id="ARBA00049402"/>
    </source>
</evidence>
<accession>A0A7S8IBQ3</accession>
<dbReference type="Pfam" id="PF00156">
    <property type="entry name" value="Pribosyltran"/>
    <property type="match status" value="1"/>
</dbReference>
<evidence type="ECO:0000256" key="4">
    <source>
        <dbReference type="ARBA" id="ARBA00004676"/>
    </source>
</evidence>
<organism evidence="17 18">
    <name type="scientific">Phototrophicus methaneseepsis</name>
    <dbReference type="NCBI Taxonomy" id="2710758"/>
    <lineage>
        <taxon>Bacteria</taxon>
        <taxon>Bacillati</taxon>
        <taxon>Chloroflexota</taxon>
        <taxon>Candidatus Thermofontia</taxon>
        <taxon>Phototrophicales</taxon>
        <taxon>Phototrophicaceae</taxon>
        <taxon>Phototrophicus</taxon>
    </lineage>
</organism>
<comment type="subcellular location">
    <subcellularLocation>
        <location evidence="2 15">Cytoplasm</location>
    </subcellularLocation>
</comment>
<evidence type="ECO:0000313" key="17">
    <source>
        <dbReference type="EMBL" id="QPC80715.1"/>
    </source>
</evidence>
<gene>
    <name evidence="17" type="primary">hpt</name>
    <name evidence="17" type="ORF">G4Y79_13440</name>
</gene>